<dbReference type="SUPFAM" id="SSF57903">
    <property type="entry name" value="FYVE/PHD zinc finger"/>
    <property type="match status" value="1"/>
</dbReference>
<reference evidence="3" key="1">
    <citation type="submission" date="2022-11" db="UniProtKB">
        <authorList>
            <consortium name="WormBaseParasite"/>
        </authorList>
    </citation>
    <scope>IDENTIFICATION</scope>
</reference>
<evidence type="ECO:0000256" key="1">
    <source>
        <dbReference type="SAM" id="MobiDB-lite"/>
    </source>
</evidence>
<accession>A0A914Z2Z2</accession>
<evidence type="ECO:0000313" key="2">
    <source>
        <dbReference type="Proteomes" id="UP000887577"/>
    </source>
</evidence>
<dbReference type="Gene3D" id="3.30.40.10">
    <property type="entry name" value="Zinc/RING finger domain, C3HC4 (zinc finger)"/>
    <property type="match status" value="1"/>
</dbReference>
<name>A0A914Z2Z2_9BILA</name>
<organism evidence="2 3">
    <name type="scientific">Panagrolaimus superbus</name>
    <dbReference type="NCBI Taxonomy" id="310955"/>
    <lineage>
        <taxon>Eukaryota</taxon>
        <taxon>Metazoa</taxon>
        <taxon>Ecdysozoa</taxon>
        <taxon>Nematoda</taxon>
        <taxon>Chromadorea</taxon>
        <taxon>Rhabditida</taxon>
        <taxon>Tylenchina</taxon>
        <taxon>Panagrolaimomorpha</taxon>
        <taxon>Panagrolaimoidea</taxon>
        <taxon>Panagrolaimidae</taxon>
        <taxon>Panagrolaimus</taxon>
    </lineage>
</organism>
<keyword evidence="2" id="KW-1185">Reference proteome</keyword>
<dbReference type="Proteomes" id="UP000887577">
    <property type="component" value="Unplaced"/>
</dbReference>
<evidence type="ECO:0000313" key="3">
    <source>
        <dbReference type="WBParaSite" id="PSU_v2.g6259.t1"/>
    </source>
</evidence>
<proteinExistence type="predicted"/>
<feature type="region of interest" description="Disordered" evidence="1">
    <location>
        <begin position="242"/>
        <end position="270"/>
    </location>
</feature>
<dbReference type="WBParaSite" id="PSU_v2.g6259.t1">
    <property type="protein sequence ID" value="PSU_v2.g6259.t1"/>
    <property type="gene ID" value="PSU_v2.g6259"/>
</dbReference>
<dbReference type="InterPro" id="IPR013083">
    <property type="entry name" value="Znf_RING/FYVE/PHD"/>
</dbReference>
<protein>
    <submittedName>
        <fullName evidence="3">USP domain-containing protein</fullName>
    </submittedName>
</protein>
<dbReference type="AlphaFoldDB" id="A0A914Z2Z2"/>
<sequence>MMQDDELFERYTAKLRDHASIPALARYDVNLLQGVDQNDYVAAPNDNAGESLNAKLRRLFHGESPIDLLVVKIHHLSVSLFTDFHLARYGRGSWELKEEYSSLKLGDVFEVPKAELMELPDPEDYASSINRKQKVILNGEDIHVQKTDGEEHFAKKFLATRMVKNCMVTDLGSSRFWVEDGKGSFAVEAKAKQQLKCQCNSVSSCLHVGAVKLFLGEDVVFGKVQDAMKVNNDFLPKYAPKSGRKRPRMFDADAGEKTTDLNQMDDEEEEEEMKSVDNSLEDFIANGKIKNVNSQVQKKEPALFFNERLESEETRRIFCERMLKLEKNISNPRVAENLPEWFQRVLQTNNHLPFKGIMKNTFQRPIPVLQRGEFCFMLTSDEVLVLLQREEDALVKGIVIHGEEQDNFFKKGGNSLEECFWAMSFAARDHQKVVVQLIYQQCTTSVFWTAALLLEKVSSSMKWGTIICPKKNPSRFISNAVSLIVAKFKQRTLEMHCCCSRPHLKSRSDDRTRRLQHSELLQCDKCGNWNYSVCHGAILESNKEQWFCSSCRHLSIIPTWGPANHFTNTCAIDNYICLFLCYKQLLKRTLDDGDNTLTAFEDAILSLVNTDIYSNEDMDKAKVQFLNSVFPNHVNGNDLYGGEYSMMDSLYSGGRLLVESECAKCKKTLSDYNFYKLSIGSFFDINTDTVSKYIETRLHASSVIIREDFTMENLLDLPLSVEQNEVNETYILAAITFHINTVDGHFVSAIRHGSNWLYYDGLNNAKNSRYESLPTILNHLAHKNALLGNIVYFRK</sequence>
<dbReference type="InterPro" id="IPR011011">
    <property type="entry name" value="Znf_FYVE_PHD"/>
</dbReference>
<feature type="compositionally biased region" description="Basic and acidic residues" evidence="1">
    <location>
        <begin position="248"/>
        <end position="259"/>
    </location>
</feature>